<evidence type="ECO:0000256" key="2">
    <source>
        <dbReference type="PROSITE-ProRule" id="PRU00103"/>
    </source>
</evidence>
<protein>
    <submittedName>
        <fullName evidence="5">WW-binding domain-containing protein</fullName>
    </submittedName>
</protein>
<dbReference type="PANTHER" id="PTHR10648">
    <property type="entry name" value="SERINE/THREONINE-PROTEIN PHOSPHATASE PP2A 65 KDA REGULATORY SUBUNIT"/>
    <property type="match status" value="1"/>
</dbReference>
<evidence type="ECO:0000313" key="5">
    <source>
        <dbReference type="WBParaSite" id="TMUE_1000005246.1"/>
    </source>
</evidence>
<dbReference type="InterPro" id="IPR051023">
    <property type="entry name" value="PP2A_Regulatory_Subunit_A"/>
</dbReference>
<sequence>MVAEQSVSPATDAPGGRSRQAKGSWVGVRMRDGYAVTGYSCKEVEPVPLLWRKRASKMEGVSSAPSIDHDEPMGHSYAEAPVEFAPEVASQQPSAFDDFELFNTDGIDQQGFLPDFVLNSDVDVCSSADADPVYAVSSFVSVNATVRSMQSFSMSDAVSERQMAVRNIVKTLENVCHDEEAVNAVFRLAEGTFAEDSEAAVRIELLEQLPVVAMLCTQVNSLACCIDQWIVPMMIKLVSDVYPQVRRTCDQAIVILLEQGLLSSTNIELALLPALYEAVEQSPIEEVRIEAVDLIIKLAQNMTQEKVLELILPKFVSYCRDAAICVRKSCAARMGDISRLVSRDVVERVLMLHLIALSQDPIWGVRKSCVECMPDFAAICCMRARWQHLTPVYLVLLSDSNQWVRYSAQQYLGPFIATFANPARTGLKCVGDYVVYDESAVRPPDESEAYHMGACSPDLCAPSSQMNPSQMELGSLLGNAVQPAGQGVFHMMEQRGSNKSASEAPFLGTAEESLCSTARAAPVDPTPKDSSSLNEFQEHYPNGVEFADQSGNPCALATASAGDEADEMNSCAEMIPETERSEGADSVSVEIAAEVSEVTVKTPSNYGGEEQPVIVALEAARQEIVPHALLDSYLAMPNADPMQSMENDVPRHCAHSFPAVALTLGRSNWHLLRTAYHALVGNTWWKVRRAIAFSLHLLAVIIGPGPTVEDLLPTFICFIRDLDEVRLGILEHMDKFLMLLDRSSCRRVLCHLANFLQNDSASNWRFRYLFAEQLIKICSLFGIEDLNEYFSPIAMTLAIDRVAEVRYFTCKLIARILKCLYLGEKASNEPKTLLTDSFAQDIVKSFACSVKFLRRQTFARICGEILEQQAVGADDFGRLFLPAFNELLVDKVVNVRITAACILSEHYVTMRQMIPLEVFSVLTSSLANDRDVNVRFFLEDIVQDDSISQYPCANHRL</sequence>
<dbReference type="Proteomes" id="UP000046395">
    <property type="component" value="Unassembled WGS sequence"/>
</dbReference>
<feature type="repeat" description="HEAT" evidence="2">
    <location>
        <begin position="271"/>
        <end position="310"/>
    </location>
</feature>
<dbReference type="InterPro" id="IPR011989">
    <property type="entry name" value="ARM-like"/>
</dbReference>
<evidence type="ECO:0000313" key="4">
    <source>
        <dbReference type="Proteomes" id="UP000046395"/>
    </source>
</evidence>
<dbReference type="AlphaFoldDB" id="A0A5S6QD08"/>
<feature type="repeat" description="HEAT" evidence="2">
    <location>
        <begin position="311"/>
        <end position="348"/>
    </location>
</feature>
<dbReference type="GO" id="GO:0005737">
    <property type="term" value="C:cytoplasm"/>
    <property type="evidence" value="ECO:0007669"/>
    <property type="project" value="TreeGrafter"/>
</dbReference>
<dbReference type="STRING" id="70415.A0A5S6QD08"/>
<evidence type="ECO:0000256" key="1">
    <source>
        <dbReference type="ARBA" id="ARBA00022737"/>
    </source>
</evidence>
<keyword evidence="1" id="KW-0677">Repeat</keyword>
<dbReference type="SUPFAM" id="SSF48371">
    <property type="entry name" value="ARM repeat"/>
    <property type="match status" value="1"/>
</dbReference>
<dbReference type="PANTHER" id="PTHR10648:SF1">
    <property type="entry name" value="SERINE_THREONINE-PROTEIN PHOSPHATASE 4 REGULATORY SUBUNIT 1"/>
    <property type="match status" value="1"/>
</dbReference>
<organism evidence="4 5">
    <name type="scientific">Trichuris muris</name>
    <name type="common">Mouse whipworm</name>
    <dbReference type="NCBI Taxonomy" id="70415"/>
    <lineage>
        <taxon>Eukaryota</taxon>
        <taxon>Metazoa</taxon>
        <taxon>Ecdysozoa</taxon>
        <taxon>Nematoda</taxon>
        <taxon>Enoplea</taxon>
        <taxon>Dorylaimia</taxon>
        <taxon>Trichinellida</taxon>
        <taxon>Trichuridae</taxon>
        <taxon>Trichuris</taxon>
    </lineage>
</organism>
<name>A0A5S6QD08_TRIMR</name>
<keyword evidence="4" id="KW-1185">Reference proteome</keyword>
<accession>A0A5S6QD08</accession>
<dbReference type="WBParaSite" id="TMUE_1000005246.1">
    <property type="protein sequence ID" value="TMUE_1000005246.1"/>
    <property type="gene ID" value="WBGene00299235"/>
</dbReference>
<dbReference type="InterPro" id="IPR021133">
    <property type="entry name" value="HEAT_type_2"/>
</dbReference>
<dbReference type="GO" id="GO:0019888">
    <property type="term" value="F:protein phosphatase regulator activity"/>
    <property type="evidence" value="ECO:0007669"/>
    <property type="project" value="TreeGrafter"/>
</dbReference>
<feature type="region of interest" description="Disordered" evidence="3">
    <location>
        <begin position="1"/>
        <end position="24"/>
    </location>
</feature>
<dbReference type="PROSITE" id="PS50077">
    <property type="entry name" value="HEAT_REPEAT"/>
    <property type="match status" value="2"/>
</dbReference>
<dbReference type="Gene3D" id="1.25.10.10">
    <property type="entry name" value="Leucine-rich Repeat Variant"/>
    <property type="match status" value="2"/>
</dbReference>
<evidence type="ECO:0000256" key="3">
    <source>
        <dbReference type="SAM" id="MobiDB-lite"/>
    </source>
</evidence>
<reference evidence="5" key="1">
    <citation type="submission" date="2019-12" db="UniProtKB">
        <authorList>
            <consortium name="WormBaseParasite"/>
        </authorList>
    </citation>
    <scope>IDENTIFICATION</scope>
</reference>
<dbReference type="InterPro" id="IPR016024">
    <property type="entry name" value="ARM-type_fold"/>
</dbReference>
<proteinExistence type="predicted"/>